<feature type="transmembrane region" description="Helical" evidence="1">
    <location>
        <begin position="6"/>
        <end position="26"/>
    </location>
</feature>
<keyword evidence="3" id="KW-1185">Reference proteome</keyword>
<dbReference type="PATRIC" id="fig|1348663.4.peg.7448"/>
<evidence type="ECO:0000313" key="3">
    <source>
        <dbReference type="Proteomes" id="UP000027178"/>
    </source>
</evidence>
<dbReference type="EMBL" id="JNBY01000174">
    <property type="protein sequence ID" value="KDN80491.1"/>
    <property type="molecule type" value="Genomic_DNA"/>
</dbReference>
<comment type="caution">
    <text evidence="2">The sequence shown here is derived from an EMBL/GenBank/DDBJ whole genome shotgun (WGS) entry which is preliminary data.</text>
</comment>
<dbReference type="RefSeq" id="WP_035875918.1">
    <property type="nucleotide sequence ID" value="NZ_KK853998.1"/>
</dbReference>
<keyword evidence="1" id="KW-0812">Transmembrane</keyword>
<evidence type="ECO:0000313" key="2">
    <source>
        <dbReference type="EMBL" id="KDN80491.1"/>
    </source>
</evidence>
<keyword evidence="1" id="KW-0472">Membrane</keyword>
<feature type="transmembrane region" description="Helical" evidence="1">
    <location>
        <begin position="38"/>
        <end position="58"/>
    </location>
</feature>
<accession>A0A066YQX6</accession>
<organism evidence="2 3">
    <name type="scientific">Kitasatospora cheerisanensis KCTC 2395</name>
    <dbReference type="NCBI Taxonomy" id="1348663"/>
    <lineage>
        <taxon>Bacteria</taxon>
        <taxon>Bacillati</taxon>
        <taxon>Actinomycetota</taxon>
        <taxon>Actinomycetes</taxon>
        <taxon>Kitasatosporales</taxon>
        <taxon>Streptomycetaceae</taxon>
        <taxon>Kitasatospora</taxon>
    </lineage>
</organism>
<dbReference type="AlphaFoldDB" id="A0A066YQX6"/>
<protein>
    <submittedName>
        <fullName evidence="2">Uncharacterized protein</fullName>
    </submittedName>
</protein>
<feature type="transmembrane region" description="Helical" evidence="1">
    <location>
        <begin position="70"/>
        <end position="91"/>
    </location>
</feature>
<evidence type="ECO:0000256" key="1">
    <source>
        <dbReference type="SAM" id="Phobius"/>
    </source>
</evidence>
<dbReference type="Proteomes" id="UP000027178">
    <property type="component" value="Unassembled WGS sequence"/>
</dbReference>
<keyword evidence="1" id="KW-1133">Transmembrane helix</keyword>
<gene>
    <name evidence="2" type="ORF">KCH_77250</name>
</gene>
<name>A0A066YQX6_9ACTN</name>
<sequence>MDLDHLYRIPVAALLGAGFDALPLLVPRPSWEAIRPRHYLGGAVLGAAVGTAACTPALRHAARIALTGHPGWIDIVCWAVLATAIAMIVAADRWIRAHDDGDAEQTRQS</sequence>
<dbReference type="HOGENOM" id="CLU_2180334_0_0_11"/>
<reference evidence="2 3" key="1">
    <citation type="submission" date="2014-05" db="EMBL/GenBank/DDBJ databases">
        <title>Draft Genome Sequence of Kitasatospora cheerisanensis KCTC 2395.</title>
        <authorList>
            <person name="Nam D.H."/>
        </authorList>
    </citation>
    <scope>NUCLEOTIDE SEQUENCE [LARGE SCALE GENOMIC DNA]</scope>
    <source>
        <strain evidence="2 3">KCTC 2395</strain>
    </source>
</reference>
<proteinExistence type="predicted"/>